<evidence type="ECO:0000313" key="1">
    <source>
        <dbReference type="EMBL" id="GMT12786.1"/>
    </source>
</evidence>
<sequence>MAPDLKWNGEDVENRYMLAVVNRRGIKSVRDLTANDLLLLENVRDKGLCAIRGKYYVRPDQIRIYFHYQPSFYHLLMHFVILSYDAP</sequence>
<dbReference type="AlphaFoldDB" id="A0AAV5V209"/>
<dbReference type="Proteomes" id="UP001432322">
    <property type="component" value="Unassembled WGS sequence"/>
</dbReference>
<dbReference type="InterPro" id="IPR036265">
    <property type="entry name" value="HIT-like_sf"/>
</dbReference>
<dbReference type="GO" id="GO:0000932">
    <property type="term" value="C:P-body"/>
    <property type="evidence" value="ECO:0007669"/>
    <property type="project" value="TreeGrafter"/>
</dbReference>
<gene>
    <name evidence="1" type="ORF">PFISCL1PPCAC_4083</name>
</gene>
<keyword evidence="2" id="KW-1185">Reference proteome</keyword>
<dbReference type="SUPFAM" id="SSF54197">
    <property type="entry name" value="HIT-like"/>
    <property type="match status" value="1"/>
</dbReference>
<dbReference type="PANTHER" id="PTHR12978:SF0">
    <property type="entry name" value="M7GPPPX DIPHOSPHATASE"/>
    <property type="match status" value="1"/>
</dbReference>
<name>A0AAV5V209_9BILA</name>
<dbReference type="GO" id="GO:0000290">
    <property type="term" value="P:deadenylation-dependent decapping of nuclear-transcribed mRNA"/>
    <property type="evidence" value="ECO:0007669"/>
    <property type="project" value="InterPro"/>
</dbReference>
<dbReference type="GO" id="GO:0000340">
    <property type="term" value="F:RNA 7-methylguanosine cap binding"/>
    <property type="evidence" value="ECO:0007669"/>
    <property type="project" value="TreeGrafter"/>
</dbReference>
<organism evidence="1 2">
    <name type="scientific">Pristionchus fissidentatus</name>
    <dbReference type="NCBI Taxonomy" id="1538716"/>
    <lineage>
        <taxon>Eukaryota</taxon>
        <taxon>Metazoa</taxon>
        <taxon>Ecdysozoa</taxon>
        <taxon>Nematoda</taxon>
        <taxon>Chromadorea</taxon>
        <taxon>Rhabditida</taxon>
        <taxon>Rhabditina</taxon>
        <taxon>Diplogasteromorpha</taxon>
        <taxon>Diplogasteroidea</taxon>
        <taxon>Neodiplogasteridae</taxon>
        <taxon>Pristionchus</taxon>
    </lineage>
</organism>
<dbReference type="Gene3D" id="3.30.428.10">
    <property type="entry name" value="HIT-like"/>
    <property type="match status" value="1"/>
</dbReference>
<reference evidence="1" key="1">
    <citation type="submission" date="2023-10" db="EMBL/GenBank/DDBJ databases">
        <title>Genome assembly of Pristionchus species.</title>
        <authorList>
            <person name="Yoshida K."/>
            <person name="Sommer R.J."/>
        </authorList>
    </citation>
    <scope>NUCLEOTIDE SEQUENCE</scope>
    <source>
        <strain evidence="1">RS5133</strain>
    </source>
</reference>
<protein>
    <submittedName>
        <fullName evidence="1">Uncharacterized protein</fullName>
    </submittedName>
</protein>
<proteinExistence type="predicted"/>
<dbReference type="PANTHER" id="PTHR12978">
    <property type="entry name" value="HISTIDINE TRIAD HIT PROTEIN MEMBER"/>
    <property type="match status" value="1"/>
</dbReference>
<accession>A0AAV5V209</accession>
<dbReference type="EMBL" id="BTSY01000002">
    <property type="protein sequence ID" value="GMT12786.1"/>
    <property type="molecule type" value="Genomic_DNA"/>
</dbReference>
<dbReference type="GO" id="GO:0016787">
    <property type="term" value="F:hydrolase activity"/>
    <property type="evidence" value="ECO:0007669"/>
    <property type="project" value="InterPro"/>
</dbReference>
<dbReference type="InterPro" id="IPR008594">
    <property type="entry name" value="DcpS/DCS2"/>
</dbReference>
<feature type="non-terminal residue" evidence="1">
    <location>
        <position position="87"/>
    </location>
</feature>
<dbReference type="GO" id="GO:0005634">
    <property type="term" value="C:nucleus"/>
    <property type="evidence" value="ECO:0007669"/>
    <property type="project" value="TreeGrafter"/>
</dbReference>
<evidence type="ECO:0000313" key="2">
    <source>
        <dbReference type="Proteomes" id="UP001432322"/>
    </source>
</evidence>
<comment type="caution">
    <text evidence="1">The sequence shown here is derived from an EMBL/GenBank/DDBJ whole genome shotgun (WGS) entry which is preliminary data.</text>
</comment>
<dbReference type="Pfam" id="PF11969">
    <property type="entry name" value="DcpS_C"/>
    <property type="match status" value="1"/>
</dbReference>